<evidence type="ECO:0000313" key="2">
    <source>
        <dbReference type="EMBL" id="SDM29526.1"/>
    </source>
</evidence>
<dbReference type="AlphaFoldDB" id="A0A1G9S225"/>
<keyword evidence="1" id="KW-0472">Membrane</keyword>
<feature type="transmembrane region" description="Helical" evidence="1">
    <location>
        <begin position="37"/>
        <end position="55"/>
    </location>
</feature>
<evidence type="ECO:0000313" key="3">
    <source>
        <dbReference type="Proteomes" id="UP000198683"/>
    </source>
</evidence>
<sequence length="71" mass="7818">MKLGEALVRALGYGFIMLVATAIVGAVRFLIEWDFMEALESGSASAVAITACLIYQDRRQRRRGKEPPSSE</sequence>
<dbReference type="Proteomes" id="UP000198683">
    <property type="component" value="Unassembled WGS sequence"/>
</dbReference>
<protein>
    <submittedName>
        <fullName evidence="2">Uncharacterized protein</fullName>
    </submittedName>
</protein>
<keyword evidence="1" id="KW-1133">Transmembrane helix</keyword>
<keyword evidence="1" id="KW-0812">Transmembrane</keyword>
<accession>A0A1G9S225</accession>
<dbReference type="RefSeq" id="WP_090774062.1">
    <property type="nucleotide sequence ID" value="NZ_FNFB01000051.1"/>
</dbReference>
<feature type="transmembrane region" description="Helical" evidence="1">
    <location>
        <begin position="12"/>
        <end position="31"/>
    </location>
</feature>
<proteinExistence type="predicted"/>
<gene>
    <name evidence="2" type="ORF">SAMN05421874_15123</name>
</gene>
<reference evidence="2 3" key="1">
    <citation type="submission" date="2016-10" db="EMBL/GenBank/DDBJ databases">
        <authorList>
            <person name="de Groot N.N."/>
        </authorList>
    </citation>
    <scope>NUCLEOTIDE SEQUENCE [LARGE SCALE GENOMIC DNA]</scope>
    <source>
        <strain evidence="2 3">CGMCC 4.5681</strain>
    </source>
</reference>
<evidence type="ECO:0000256" key="1">
    <source>
        <dbReference type="SAM" id="Phobius"/>
    </source>
</evidence>
<name>A0A1G9S225_9ACTN</name>
<keyword evidence="3" id="KW-1185">Reference proteome</keyword>
<organism evidence="2 3">
    <name type="scientific">Nonomuraea maritima</name>
    <dbReference type="NCBI Taxonomy" id="683260"/>
    <lineage>
        <taxon>Bacteria</taxon>
        <taxon>Bacillati</taxon>
        <taxon>Actinomycetota</taxon>
        <taxon>Actinomycetes</taxon>
        <taxon>Streptosporangiales</taxon>
        <taxon>Streptosporangiaceae</taxon>
        <taxon>Nonomuraea</taxon>
    </lineage>
</organism>
<dbReference type="EMBL" id="FNFB01000051">
    <property type="protein sequence ID" value="SDM29526.1"/>
    <property type="molecule type" value="Genomic_DNA"/>
</dbReference>